<evidence type="ECO:0000256" key="5">
    <source>
        <dbReference type="ARBA" id="ARBA00022527"/>
    </source>
</evidence>
<dbReference type="SUPFAM" id="SSF52058">
    <property type="entry name" value="L domain-like"/>
    <property type="match status" value="1"/>
</dbReference>
<name>A0A6P5GKX2_ANACO</name>
<dbReference type="PANTHER" id="PTHR48053:SF151">
    <property type="entry name" value="OS02G0216000 PROTEIN"/>
    <property type="match status" value="1"/>
</dbReference>
<keyword evidence="13" id="KW-0418">Kinase</keyword>
<evidence type="ECO:0000256" key="20">
    <source>
        <dbReference type="ARBA" id="ARBA00048679"/>
    </source>
</evidence>
<dbReference type="Gene3D" id="1.10.510.10">
    <property type="entry name" value="Transferase(Phosphotransferase) domain 1"/>
    <property type="match status" value="1"/>
</dbReference>
<proteinExistence type="inferred from homology"/>
<keyword evidence="12 21" id="KW-0547">Nucleotide-binding</keyword>
<evidence type="ECO:0000256" key="12">
    <source>
        <dbReference type="ARBA" id="ARBA00022741"/>
    </source>
</evidence>
<dbReference type="GO" id="GO:0005886">
    <property type="term" value="C:plasma membrane"/>
    <property type="evidence" value="ECO:0007669"/>
    <property type="project" value="UniProtKB-SubCell"/>
</dbReference>
<dbReference type="SMART" id="SM00369">
    <property type="entry name" value="LRR_TYP"/>
    <property type="match status" value="12"/>
</dbReference>
<dbReference type="Pfam" id="PF00069">
    <property type="entry name" value="Pkinase"/>
    <property type="match status" value="1"/>
</dbReference>
<comment type="catalytic activity">
    <reaction evidence="19">
        <text>L-threonyl-[protein] + ATP = O-phospho-L-threonyl-[protein] + ADP + H(+)</text>
        <dbReference type="Rhea" id="RHEA:46608"/>
        <dbReference type="Rhea" id="RHEA-COMP:11060"/>
        <dbReference type="Rhea" id="RHEA-COMP:11605"/>
        <dbReference type="ChEBI" id="CHEBI:15378"/>
        <dbReference type="ChEBI" id="CHEBI:30013"/>
        <dbReference type="ChEBI" id="CHEBI:30616"/>
        <dbReference type="ChEBI" id="CHEBI:61977"/>
        <dbReference type="ChEBI" id="CHEBI:456216"/>
        <dbReference type="EC" id="2.7.11.1"/>
    </reaction>
</comment>
<reference evidence="24" key="1">
    <citation type="journal article" date="2015" name="Nat. Genet.">
        <title>The pineapple genome and the evolution of CAM photosynthesis.</title>
        <authorList>
            <person name="Ming R."/>
            <person name="VanBuren R."/>
            <person name="Wai C.M."/>
            <person name="Tang H."/>
            <person name="Schatz M.C."/>
            <person name="Bowers J.E."/>
            <person name="Lyons E."/>
            <person name="Wang M.L."/>
            <person name="Chen J."/>
            <person name="Biggers E."/>
            <person name="Zhang J."/>
            <person name="Huang L."/>
            <person name="Zhang L."/>
            <person name="Miao W."/>
            <person name="Zhang J."/>
            <person name="Ye Z."/>
            <person name="Miao C."/>
            <person name="Lin Z."/>
            <person name="Wang H."/>
            <person name="Zhou H."/>
            <person name="Yim W.C."/>
            <person name="Priest H.D."/>
            <person name="Zheng C."/>
            <person name="Woodhouse M."/>
            <person name="Edger P.P."/>
            <person name="Guyot R."/>
            <person name="Guo H.B."/>
            <person name="Guo H."/>
            <person name="Zheng G."/>
            <person name="Singh R."/>
            <person name="Sharma A."/>
            <person name="Min X."/>
            <person name="Zheng Y."/>
            <person name="Lee H."/>
            <person name="Gurtowski J."/>
            <person name="Sedlazeck F.J."/>
            <person name="Harkess A."/>
            <person name="McKain M.R."/>
            <person name="Liao Z."/>
            <person name="Fang J."/>
            <person name="Liu J."/>
            <person name="Zhang X."/>
            <person name="Zhang Q."/>
            <person name="Hu W."/>
            <person name="Qin Y."/>
            <person name="Wang K."/>
            <person name="Chen L.Y."/>
            <person name="Shirley N."/>
            <person name="Lin Y.R."/>
            <person name="Liu L.Y."/>
            <person name="Hernandez A.G."/>
            <person name="Wright C.L."/>
            <person name="Bulone V."/>
            <person name="Tuskan G.A."/>
            <person name="Heath K."/>
            <person name="Zee F."/>
            <person name="Moore P.H."/>
            <person name="Sunkar R."/>
            <person name="Leebens-Mack J.H."/>
            <person name="Mockler T."/>
            <person name="Bennetzen J.L."/>
            <person name="Freeling M."/>
            <person name="Sankoff D."/>
            <person name="Paterson A.H."/>
            <person name="Zhu X."/>
            <person name="Yang X."/>
            <person name="Smith J.A."/>
            <person name="Cushman J.C."/>
            <person name="Paull R.E."/>
            <person name="Yu Q."/>
        </authorList>
    </citation>
    <scope>NUCLEOTIDE SEQUENCE [LARGE SCALE GENOMIC DNA]</scope>
    <source>
        <strain evidence="24">cv. F153</strain>
    </source>
</reference>
<dbReference type="FunFam" id="1.10.510.10:FF:000358">
    <property type="entry name" value="Putative leucine-rich repeat receptor-like serine/threonine-protein kinase"/>
    <property type="match status" value="1"/>
</dbReference>
<keyword evidence="11" id="KW-0677">Repeat</keyword>
<evidence type="ECO:0000256" key="17">
    <source>
        <dbReference type="ARBA" id="ARBA00023170"/>
    </source>
</evidence>
<keyword evidence="6" id="KW-0597">Phosphoprotein</keyword>
<gene>
    <name evidence="25" type="primary">LOC109724792</name>
</gene>
<protein>
    <recommendedName>
        <fullName evidence="3">non-specific serine/threonine protein kinase</fullName>
        <ecNumber evidence="3">2.7.11.1</ecNumber>
    </recommendedName>
</protein>
<keyword evidence="24" id="KW-1185">Reference proteome</keyword>
<evidence type="ECO:0000256" key="18">
    <source>
        <dbReference type="ARBA" id="ARBA00023180"/>
    </source>
</evidence>
<organism evidence="24 25">
    <name type="scientific">Ananas comosus</name>
    <name type="common">Pineapple</name>
    <name type="synonym">Ananas ananas</name>
    <dbReference type="NCBI Taxonomy" id="4615"/>
    <lineage>
        <taxon>Eukaryota</taxon>
        <taxon>Viridiplantae</taxon>
        <taxon>Streptophyta</taxon>
        <taxon>Embryophyta</taxon>
        <taxon>Tracheophyta</taxon>
        <taxon>Spermatophyta</taxon>
        <taxon>Magnoliopsida</taxon>
        <taxon>Liliopsida</taxon>
        <taxon>Poales</taxon>
        <taxon>Bromeliaceae</taxon>
        <taxon>Bromelioideae</taxon>
        <taxon>Ananas</taxon>
    </lineage>
</organism>
<dbReference type="PROSITE" id="PS51450">
    <property type="entry name" value="LRR"/>
    <property type="match status" value="2"/>
</dbReference>
<keyword evidence="18" id="KW-0325">Glycoprotein</keyword>
<dbReference type="InterPro" id="IPR008271">
    <property type="entry name" value="Ser/Thr_kinase_AS"/>
</dbReference>
<keyword evidence="16" id="KW-0472">Membrane</keyword>
<dbReference type="InterPro" id="IPR032675">
    <property type="entry name" value="LRR_dom_sf"/>
</dbReference>
<dbReference type="Gramene" id="Aco008217.1.mrna1">
    <property type="protein sequence ID" value="Aco008217.1.mrna1"/>
    <property type="gene ID" value="Aco008217.1.path1"/>
</dbReference>
<dbReference type="SUPFAM" id="SSF56112">
    <property type="entry name" value="Protein kinase-like (PK-like)"/>
    <property type="match status" value="1"/>
</dbReference>
<keyword evidence="5" id="KW-0723">Serine/threonine-protein kinase</keyword>
<evidence type="ECO:0000256" key="11">
    <source>
        <dbReference type="ARBA" id="ARBA00022737"/>
    </source>
</evidence>
<dbReference type="SUPFAM" id="SSF52047">
    <property type="entry name" value="RNI-like"/>
    <property type="match status" value="1"/>
</dbReference>
<dbReference type="GeneID" id="109724792"/>
<evidence type="ECO:0000256" key="4">
    <source>
        <dbReference type="ARBA" id="ARBA00022475"/>
    </source>
</evidence>
<evidence type="ECO:0000256" key="6">
    <source>
        <dbReference type="ARBA" id="ARBA00022553"/>
    </source>
</evidence>
<feature type="signal peptide" evidence="22">
    <location>
        <begin position="1"/>
        <end position="24"/>
    </location>
</feature>
<evidence type="ECO:0000259" key="23">
    <source>
        <dbReference type="PROSITE" id="PS50011"/>
    </source>
</evidence>
<dbReference type="AlphaFoldDB" id="A0A6P5GKX2"/>
<dbReference type="InterPro" id="IPR011009">
    <property type="entry name" value="Kinase-like_dom_sf"/>
</dbReference>
<dbReference type="GO" id="GO:0005524">
    <property type="term" value="F:ATP binding"/>
    <property type="evidence" value="ECO:0007669"/>
    <property type="project" value="UniProtKB-UniRule"/>
</dbReference>
<keyword evidence="8" id="KW-0808">Transferase</keyword>
<dbReference type="FunFam" id="3.80.10.10:FF:000095">
    <property type="entry name" value="LRR receptor-like serine/threonine-protein kinase GSO1"/>
    <property type="match status" value="2"/>
</dbReference>
<dbReference type="Gene3D" id="3.30.200.20">
    <property type="entry name" value="Phosphorylase Kinase, domain 1"/>
    <property type="match status" value="1"/>
</dbReference>
<dbReference type="PROSITE" id="PS00108">
    <property type="entry name" value="PROTEIN_KINASE_ST"/>
    <property type="match status" value="1"/>
</dbReference>
<evidence type="ECO:0000256" key="2">
    <source>
        <dbReference type="ARBA" id="ARBA00008684"/>
    </source>
</evidence>
<dbReference type="InterPro" id="IPR001611">
    <property type="entry name" value="Leu-rich_rpt"/>
</dbReference>
<dbReference type="InterPro" id="IPR003591">
    <property type="entry name" value="Leu-rich_rpt_typical-subtyp"/>
</dbReference>
<dbReference type="Pfam" id="PF13855">
    <property type="entry name" value="LRR_8"/>
    <property type="match status" value="3"/>
</dbReference>
<dbReference type="RefSeq" id="XP_020109311.1">
    <property type="nucleotide sequence ID" value="XM_020253722.1"/>
</dbReference>
<comment type="similarity">
    <text evidence="2">Belongs to the protein kinase superfamily. Ser/Thr protein kinase family.</text>
</comment>
<dbReference type="FunFam" id="3.80.10.10:FF:000041">
    <property type="entry name" value="LRR receptor-like serine/threonine-protein kinase ERECTA"/>
    <property type="match status" value="1"/>
</dbReference>
<dbReference type="InterPro" id="IPR017441">
    <property type="entry name" value="Protein_kinase_ATP_BS"/>
</dbReference>
<dbReference type="Pfam" id="PF08263">
    <property type="entry name" value="LRRNT_2"/>
    <property type="match status" value="1"/>
</dbReference>
<comment type="catalytic activity">
    <reaction evidence="20">
        <text>L-seryl-[protein] + ATP = O-phospho-L-seryl-[protein] + ADP + H(+)</text>
        <dbReference type="Rhea" id="RHEA:17989"/>
        <dbReference type="Rhea" id="RHEA-COMP:9863"/>
        <dbReference type="Rhea" id="RHEA-COMP:11604"/>
        <dbReference type="ChEBI" id="CHEBI:15378"/>
        <dbReference type="ChEBI" id="CHEBI:29999"/>
        <dbReference type="ChEBI" id="CHEBI:30616"/>
        <dbReference type="ChEBI" id="CHEBI:83421"/>
        <dbReference type="ChEBI" id="CHEBI:456216"/>
        <dbReference type="EC" id="2.7.11.1"/>
    </reaction>
</comment>
<dbReference type="SMART" id="SM00365">
    <property type="entry name" value="LRR_SD22"/>
    <property type="match status" value="5"/>
</dbReference>
<dbReference type="InterPro" id="IPR000719">
    <property type="entry name" value="Prot_kinase_dom"/>
</dbReference>
<keyword evidence="17" id="KW-0675">Receptor</keyword>
<evidence type="ECO:0000256" key="14">
    <source>
        <dbReference type="ARBA" id="ARBA00022840"/>
    </source>
</evidence>
<dbReference type="PROSITE" id="PS00107">
    <property type="entry name" value="PROTEIN_KINASE_ATP"/>
    <property type="match status" value="1"/>
</dbReference>
<evidence type="ECO:0000256" key="16">
    <source>
        <dbReference type="ARBA" id="ARBA00023136"/>
    </source>
</evidence>
<dbReference type="Proteomes" id="UP000515123">
    <property type="component" value="Linkage group 19"/>
</dbReference>
<dbReference type="Pfam" id="PF00560">
    <property type="entry name" value="LRR_1"/>
    <property type="match status" value="4"/>
</dbReference>
<dbReference type="GO" id="GO:0004674">
    <property type="term" value="F:protein serine/threonine kinase activity"/>
    <property type="evidence" value="ECO:0007669"/>
    <property type="project" value="UniProtKB-KW"/>
</dbReference>
<keyword evidence="10 22" id="KW-0732">Signal</keyword>
<evidence type="ECO:0000256" key="13">
    <source>
        <dbReference type="ARBA" id="ARBA00022777"/>
    </source>
</evidence>
<dbReference type="PANTHER" id="PTHR48053">
    <property type="entry name" value="LEUCINE RICH REPEAT FAMILY PROTEIN, EXPRESSED"/>
    <property type="match status" value="1"/>
</dbReference>
<evidence type="ECO:0000256" key="3">
    <source>
        <dbReference type="ARBA" id="ARBA00012513"/>
    </source>
</evidence>
<evidence type="ECO:0000313" key="25">
    <source>
        <dbReference type="RefSeq" id="XP_020109311.1"/>
    </source>
</evidence>
<evidence type="ECO:0000256" key="22">
    <source>
        <dbReference type="SAM" id="SignalP"/>
    </source>
</evidence>
<evidence type="ECO:0000256" key="21">
    <source>
        <dbReference type="PROSITE-ProRule" id="PRU10141"/>
    </source>
</evidence>
<evidence type="ECO:0000256" key="19">
    <source>
        <dbReference type="ARBA" id="ARBA00047899"/>
    </source>
</evidence>
<accession>A0A6P5GKX2</accession>
<keyword evidence="4" id="KW-1003">Cell membrane</keyword>
<evidence type="ECO:0000256" key="8">
    <source>
        <dbReference type="ARBA" id="ARBA00022679"/>
    </source>
</evidence>
<dbReference type="EC" id="2.7.11.1" evidence="3"/>
<keyword evidence="9" id="KW-0812">Transmembrane</keyword>
<dbReference type="InterPro" id="IPR013210">
    <property type="entry name" value="LRR_N_plant-typ"/>
</dbReference>
<dbReference type="SMART" id="SM00220">
    <property type="entry name" value="S_TKc"/>
    <property type="match status" value="1"/>
</dbReference>
<dbReference type="PROSITE" id="PS50011">
    <property type="entry name" value="PROTEIN_KINASE_DOM"/>
    <property type="match status" value="1"/>
</dbReference>
<reference evidence="25" key="2">
    <citation type="submission" date="2025-08" db="UniProtKB">
        <authorList>
            <consortium name="RefSeq"/>
        </authorList>
    </citation>
    <scope>IDENTIFICATION</scope>
    <source>
        <tissue evidence="25">Leaf</tissue>
    </source>
</reference>
<evidence type="ECO:0000256" key="7">
    <source>
        <dbReference type="ARBA" id="ARBA00022614"/>
    </source>
</evidence>
<evidence type="ECO:0000256" key="9">
    <source>
        <dbReference type="ARBA" id="ARBA00022692"/>
    </source>
</evidence>
<dbReference type="OrthoDB" id="4062651at2759"/>
<feature type="binding site" evidence="21">
    <location>
        <position position="681"/>
    </location>
    <ligand>
        <name>ATP</name>
        <dbReference type="ChEBI" id="CHEBI:30616"/>
    </ligand>
</feature>
<feature type="chain" id="PRO_5027545224" description="non-specific serine/threonine protein kinase" evidence="22">
    <location>
        <begin position="25"/>
        <end position="976"/>
    </location>
</feature>
<evidence type="ECO:0000313" key="24">
    <source>
        <dbReference type="Proteomes" id="UP000515123"/>
    </source>
</evidence>
<keyword evidence="14 21" id="KW-0067">ATP-binding</keyword>
<evidence type="ECO:0000256" key="1">
    <source>
        <dbReference type="ARBA" id="ARBA00004162"/>
    </source>
</evidence>
<keyword evidence="15" id="KW-1133">Transmembrane helix</keyword>
<dbReference type="InterPro" id="IPR051716">
    <property type="entry name" value="Plant_RL_S/T_kinase"/>
</dbReference>
<evidence type="ECO:0000256" key="15">
    <source>
        <dbReference type="ARBA" id="ARBA00022989"/>
    </source>
</evidence>
<evidence type="ECO:0000256" key="10">
    <source>
        <dbReference type="ARBA" id="ARBA00022729"/>
    </source>
</evidence>
<feature type="domain" description="Protein kinase" evidence="23">
    <location>
        <begin position="653"/>
        <end position="952"/>
    </location>
</feature>
<keyword evidence="7" id="KW-0433">Leucine-rich repeat</keyword>
<comment type="subcellular location">
    <subcellularLocation>
        <location evidence="1">Cell membrane</location>
        <topology evidence="1">Single-pass membrane protein</topology>
    </subcellularLocation>
</comment>
<dbReference type="Gene3D" id="3.80.10.10">
    <property type="entry name" value="Ribonuclease Inhibitor"/>
    <property type="match status" value="3"/>
</dbReference>
<sequence>MAYSIFRLLRLLSLLSFLLNSTYAFCGHSSNSSDRAALLAFKAENDGDNVLSNWNETTNFCSWKGVKCYDGPILDLWLRNFSLHGPISPFLSNLSCLRALDLSENSLEGPIPVSLGALASLLILDLSANMIESVIPRSFGMLKSLQYLNIARNRLRGKLPTTLFYNCTQLNVVDLSANNLHGSLPRLVGSHLRDLEYLILDSNNFTGSLPDSLSNLTKIKMLELDANFLSGPLPSDLVAYMPQLEILHLSYNNLLFDESGSSLTEFFASISNLTHLAELGLAGNLIKSSLPTNIGLIHTNLSQVFLQDNLIYGPIPPSLSNISTLTLVNLSCNFLNGTIPPGLLRLPKLERLILSNNRLEGEIPPIEISTNLGLLDLSSNRLSGQIPESISNLNQLRYLVLNRNSLVGSIPSSLGGMKLEWLDLSQNQLSRSIPEEVSGSSTKLRYLNLSSNLLNRIFPVVFSNMDQVQVIDLSKNNLSGIIPPSIGSCSEVEILNLSHNSLRGLIPVTLSNLKSLQALDVSFNQLSGEVPASLLQCSSLKNLNLSHNSLSGKLPQGSLFDSLPFDSLAGNEFCGPRGFPRCPVADESVTHSHGLLVSVVCIVSASLFLLTVFFAARQNKVRSATDSRRNVLDLAVSHRRITYRELSEATGGFEGSRLIGSGSFGRVYKAILNDGSFVAVKVLQLLSSNSTRTFRRECQVLKCVRHRNLMRIITACVLEDFKALVLPYMTKGSLESLLHPQIRESASAASHLSLTERVCICSDVAEGMAYLHHHAPVQVIHCDLKPSNILLSEDMTALVSDFGIAKLVEAAAGGSTSATSASSTANLLRGSVGYVAPEYGYGMSASTKGDVYSFGIVVLETVTRKKPTDEMFDELISLPNWVKNEYRRNLDRVIDPSLLTDLLGQDARTKVTWEVVITELIDLGLLCTQEVPSTRPAMIDATDNLNKLKQYLAVNTMRATRSTREISSSKFAGGDY</sequence>